<dbReference type="InterPro" id="IPR050176">
    <property type="entry name" value="LTTR"/>
</dbReference>
<dbReference type="NCBIfam" id="NF002964">
    <property type="entry name" value="PRK03635.1"/>
    <property type="match status" value="1"/>
</dbReference>
<dbReference type="SUPFAM" id="SSF46785">
    <property type="entry name" value="Winged helix' DNA-binding domain"/>
    <property type="match status" value="1"/>
</dbReference>
<proteinExistence type="inferred from homology"/>
<protein>
    <submittedName>
        <fullName evidence="6">Transcriptional regulator ArgP</fullName>
    </submittedName>
</protein>
<dbReference type="NCBIfam" id="TIGR03298">
    <property type="entry name" value="argP"/>
    <property type="match status" value="1"/>
</dbReference>
<dbReference type="Pfam" id="PF00126">
    <property type="entry name" value="HTH_1"/>
    <property type="match status" value="1"/>
</dbReference>
<dbReference type="Proteomes" id="UP001143370">
    <property type="component" value="Unassembled WGS sequence"/>
</dbReference>
<dbReference type="Pfam" id="PF03466">
    <property type="entry name" value="LysR_substrate"/>
    <property type="match status" value="1"/>
</dbReference>
<dbReference type="EMBL" id="BSFJ01000014">
    <property type="protein sequence ID" value="GLK72422.1"/>
    <property type="molecule type" value="Genomic_DNA"/>
</dbReference>
<dbReference type="InterPro" id="IPR005119">
    <property type="entry name" value="LysR_subst-bd"/>
</dbReference>
<dbReference type="InterPro" id="IPR000847">
    <property type="entry name" value="LysR_HTH_N"/>
</dbReference>
<reference evidence="6" key="1">
    <citation type="journal article" date="2014" name="Int. J. Syst. Evol. Microbiol.">
        <title>Complete genome sequence of Corynebacterium casei LMG S-19264T (=DSM 44701T), isolated from a smear-ripened cheese.</title>
        <authorList>
            <consortium name="US DOE Joint Genome Institute (JGI-PGF)"/>
            <person name="Walter F."/>
            <person name="Albersmeier A."/>
            <person name="Kalinowski J."/>
            <person name="Ruckert C."/>
        </authorList>
    </citation>
    <scope>NUCLEOTIDE SEQUENCE</scope>
    <source>
        <strain evidence="6">VKM B-2484</strain>
    </source>
</reference>
<evidence type="ECO:0000256" key="3">
    <source>
        <dbReference type="ARBA" id="ARBA00023125"/>
    </source>
</evidence>
<keyword evidence="4" id="KW-0804">Transcription</keyword>
<dbReference type="InterPro" id="IPR036390">
    <property type="entry name" value="WH_DNA-bd_sf"/>
</dbReference>
<comment type="caution">
    <text evidence="6">The sequence shown here is derived from an EMBL/GenBank/DDBJ whole genome shotgun (WGS) entry which is preliminary data.</text>
</comment>
<accession>A0A9W6J7Z3</accession>
<dbReference type="GO" id="GO:0003700">
    <property type="term" value="F:DNA-binding transcription factor activity"/>
    <property type="evidence" value="ECO:0007669"/>
    <property type="project" value="InterPro"/>
</dbReference>
<dbReference type="Gene3D" id="1.10.10.10">
    <property type="entry name" value="Winged helix-like DNA-binding domain superfamily/Winged helix DNA-binding domain"/>
    <property type="match status" value="1"/>
</dbReference>
<evidence type="ECO:0000256" key="2">
    <source>
        <dbReference type="ARBA" id="ARBA00023015"/>
    </source>
</evidence>
<organism evidence="6 7">
    <name type="scientific">Ancylobacter dichloromethanicus</name>
    <dbReference type="NCBI Taxonomy" id="518825"/>
    <lineage>
        <taxon>Bacteria</taxon>
        <taxon>Pseudomonadati</taxon>
        <taxon>Pseudomonadota</taxon>
        <taxon>Alphaproteobacteria</taxon>
        <taxon>Hyphomicrobiales</taxon>
        <taxon>Xanthobacteraceae</taxon>
        <taxon>Ancylobacter</taxon>
    </lineage>
</organism>
<evidence type="ECO:0000256" key="1">
    <source>
        <dbReference type="ARBA" id="ARBA00009437"/>
    </source>
</evidence>
<gene>
    <name evidence="6" type="ORF">GCM10017643_25380</name>
</gene>
<dbReference type="InterPro" id="IPR036388">
    <property type="entry name" value="WH-like_DNA-bd_sf"/>
</dbReference>
<dbReference type="PANTHER" id="PTHR30579">
    <property type="entry name" value="TRANSCRIPTIONAL REGULATOR"/>
    <property type="match status" value="1"/>
</dbReference>
<sequence>MKQNFAMLDYPSLAAVAAVVREGTFERAAAALAITPSAVSQRVRGLEERLGAILIVRGQPCEPTELGRSLCAHLDRVRLLEHDLAPALGTLAAGTSERLTLPVAVNADSLATWFPAAAAAFAQVADVSLDLALDDEAHTARRLRSGEVLAVVTAEREPVQGCRTTPLGALRYAACASPEFAGRHFSRGVTTEALEQAPCLRFDRRDFLQARWARAVLDVELAGPVHWVPSTHGFLDMTLVGLGWGMHPCVMVEDHIAAGRLVELAPAHRVDVPLYWTVTRLHAAALGQLTQAVRAAAGAVLVRGG</sequence>
<name>A0A9W6J7Z3_9HYPH</name>
<evidence type="ECO:0000313" key="6">
    <source>
        <dbReference type="EMBL" id="GLK72422.1"/>
    </source>
</evidence>
<dbReference type="InterPro" id="IPR017685">
    <property type="entry name" value="ArgP"/>
</dbReference>
<dbReference type="AlphaFoldDB" id="A0A9W6J7Z3"/>
<dbReference type="PANTHER" id="PTHR30579:SF2">
    <property type="entry name" value="HTH-TYPE TRANSCRIPTIONAL REGULATOR ARGP"/>
    <property type="match status" value="1"/>
</dbReference>
<keyword evidence="7" id="KW-1185">Reference proteome</keyword>
<evidence type="ECO:0000259" key="5">
    <source>
        <dbReference type="PROSITE" id="PS50931"/>
    </source>
</evidence>
<feature type="domain" description="HTH lysR-type" evidence="5">
    <location>
        <begin position="8"/>
        <end position="64"/>
    </location>
</feature>
<evidence type="ECO:0000256" key="4">
    <source>
        <dbReference type="ARBA" id="ARBA00023163"/>
    </source>
</evidence>
<dbReference type="NCBIfam" id="NF009888">
    <property type="entry name" value="PRK13348.1"/>
    <property type="match status" value="1"/>
</dbReference>
<keyword evidence="3" id="KW-0238">DNA-binding</keyword>
<keyword evidence="2" id="KW-0805">Transcription regulation</keyword>
<dbReference type="Gene3D" id="3.40.190.290">
    <property type="match status" value="1"/>
</dbReference>
<dbReference type="PROSITE" id="PS50931">
    <property type="entry name" value="HTH_LYSR"/>
    <property type="match status" value="1"/>
</dbReference>
<evidence type="ECO:0000313" key="7">
    <source>
        <dbReference type="Proteomes" id="UP001143370"/>
    </source>
</evidence>
<dbReference type="SUPFAM" id="SSF53850">
    <property type="entry name" value="Periplasmic binding protein-like II"/>
    <property type="match status" value="1"/>
</dbReference>
<reference evidence="6" key="2">
    <citation type="submission" date="2023-01" db="EMBL/GenBank/DDBJ databases">
        <authorList>
            <person name="Sun Q."/>
            <person name="Evtushenko L."/>
        </authorList>
    </citation>
    <scope>NUCLEOTIDE SEQUENCE</scope>
    <source>
        <strain evidence="6">VKM B-2484</strain>
    </source>
</reference>
<dbReference type="GO" id="GO:0003677">
    <property type="term" value="F:DNA binding"/>
    <property type="evidence" value="ECO:0007669"/>
    <property type="project" value="UniProtKB-KW"/>
</dbReference>
<comment type="similarity">
    <text evidence="1">Belongs to the LysR transcriptional regulatory family.</text>
</comment>